<accession>A0ABT1HRY2</accession>
<evidence type="ECO:0000313" key="3">
    <source>
        <dbReference type="EMBL" id="MCP2258279.1"/>
    </source>
</evidence>
<dbReference type="InterPro" id="IPR011009">
    <property type="entry name" value="Kinase-like_dom_sf"/>
</dbReference>
<dbReference type="SUPFAM" id="SSF56112">
    <property type="entry name" value="Protein kinase-like (PK-like)"/>
    <property type="match status" value="1"/>
</dbReference>
<reference evidence="3 4" key="1">
    <citation type="submission" date="2022-06" db="EMBL/GenBank/DDBJ databases">
        <title>Genomic Encyclopedia of Archaeal and Bacterial Type Strains, Phase II (KMG-II): from individual species to whole genera.</title>
        <authorList>
            <person name="Goeker M."/>
        </authorList>
    </citation>
    <scope>NUCLEOTIDE SEQUENCE [LARGE SCALE GENOMIC DNA]</scope>
    <source>
        <strain evidence="3 4">DSM 40477</strain>
    </source>
</reference>
<feature type="domain" description="Aminoglycoside phosphotransferase" evidence="2">
    <location>
        <begin position="33"/>
        <end position="286"/>
    </location>
</feature>
<proteinExistence type="predicted"/>
<feature type="compositionally biased region" description="Pro residues" evidence="1">
    <location>
        <begin position="131"/>
        <end position="144"/>
    </location>
</feature>
<feature type="compositionally biased region" description="Gly residues" evidence="1">
    <location>
        <begin position="150"/>
        <end position="168"/>
    </location>
</feature>
<dbReference type="Pfam" id="PF01636">
    <property type="entry name" value="APH"/>
    <property type="match status" value="1"/>
</dbReference>
<keyword evidence="3" id="KW-0808">Transferase</keyword>
<feature type="region of interest" description="Disordered" evidence="1">
    <location>
        <begin position="125"/>
        <end position="196"/>
    </location>
</feature>
<sequence length="345" mass="38335">MMPTALRMLLAARYEMDLDEGEPLLGVSDKCVLWRVERPRPLVVRIARRARASELEWCYRVAVDLAETVPEVVTPLPTTEGRLVVDWADGPVSLWPHVEGDHVDRDDAGQRVAAARLLARLHQAATRLDPGPRPSRPGEAPPDPVLAGPHGPGAFGIYGGIGEFGNRGGAEDPDGMGDRAEVEDPETDPERDRELDCELDRELDRALDRWRATEGDAYPRGVAHGDFCRRNLLWRDGRVVGLLDWDDVRHGWLASELAWATWEFAKNRDNDRMIADRAAGFLAAYRDAGGPPYPEHMIVPFVRCGLRAEIRQARAARAAGVHYDPEYAAASLRAYRAAELTTSRS</sequence>
<evidence type="ECO:0000313" key="4">
    <source>
        <dbReference type="Proteomes" id="UP001205311"/>
    </source>
</evidence>
<keyword evidence="3" id="KW-0418">Kinase</keyword>
<dbReference type="InterPro" id="IPR002575">
    <property type="entry name" value="Aminoglycoside_PTrfase"/>
</dbReference>
<evidence type="ECO:0000259" key="2">
    <source>
        <dbReference type="Pfam" id="PF01636"/>
    </source>
</evidence>
<gene>
    <name evidence="3" type="ORF">LX15_001973</name>
</gene>
<evidence type="ECO:0000256" key="1">
    <source>
        <dbReference type="SAM" id="MobiDB-lite"/>
    </source>
</evidence>
<protein>
    <submittedName>
        <fullName evidence="3">Ser/Thr protein kinase RdoA involved in Cpx stress response, MazF antagonist</fullName>
    </submittedName>
</protein>
<organism evidence="3 4">
    <name type="scientific">Streptoalloteichus tenebrarius (strain ATCC 17920 / DSM 40477 / JCM 4838 / CBS 697.72 / NBRC 16177 / NCIMB 11028 / NRRL B-12390 / A12253. 1 / ISP 5477)</name>
    <name type="common">Streptomyces tenebrarius</name>
    <dbReference type="NCBI Taxonomy" id="1933"/>
    <lineage>
        <taxon>Bacteria</taxon>
        <taxon>Bacillati</taxon>
        <taxon>Actinomycetota</taxon>
        <taxon>Actinomycetes</taxon>
        <taxon>Pseudonocardiales</taxon>
        <taxon>Pseudonocardiaceae</taxon>
        <taxon>Streptoalloteichus</taxon>
    </lineage>
</organism>
<comment type="caution">
    <text evidence="3">The sequence shown here is derived from an EMBL/GenBank/DDBJ whole genome shotgun (WGS) entry which is preliminary data.</text>
</comment>
<dbReference type="EMBL" id="JAMTCP010000007">
    <property type="protein sequence ID" value="MCP2258279.1"/>
    <property type="molecule type" value="Genomic_DNA"/>
</dbReference>
<dbReference type="Gene3D" id="3.90.1200.10">
    <property type="match status" value="1"/>
</dbReference>
<dbReference type="GO" id="GO:0016301">
    <property type="term" value="F:kinase activity"/>
    <property type="evidence" value="ECO:0007669"/>
    <property type="project" value="UniProtKB-KW"/>
</dbReference>
<feature type="compositionally biased region" description="Basic and acidic residues" evidence="1">
    <location>
        <begin position="176"/>
        <end position="196"/>
    </location>
</feature>
<name>A0ABT1HRY2_STRSD</name>
<dbReference type="Proteomes" id="UP001205311">
    <property type="component" value="Unassembled WGS sequence"/>
</dbReference>
<keyword evidence="4" id="KW-1185">Reference proteome</keyword>